<dbReference type="Pfam" id="PF18318">
    <property type="entry name" value="Gln-synt_C-ter"/>
    <property type="match status" value="1"/>
</dbReference>
<dbReference type="PROSITE" id="PS51986">
    <property type="entry name" value="GS_BETA_GRASP"/>
    <property type="match status" value="1"/>
</dbReference>
<organism evidence="5 6">
    <name type="scientific">Zongyangia hominis</name>
    <dbReference type="NCBI Taxonomy" id="2763677"/>
    <lineage>
        <taxon>Bacteria</taxon>
        <taxon>Bacillati</taxon>
        <taxon>Bacillota</taxon>
        <taxon>Clostridia</taxon>
        <taxon>Eubacteriales</taxon>
        <taxon>Oscillospiraceae</taxon>
        <taxon>Zongyangia</taxon>
    </lineage>
</organism>
<comment type="caution">
    <text evidence="5">The sequence shown here is derived from an EMBL/GenBank/DDBJ whole genome shotgun (WGS) entry which is preliminary data.</text>
</comment>
<dbReference type="PROSITE" id="PS51987">
    <property type="entry name" value="GS_CATALYTIC"/>
    <property type="match status" value="1"/>
</dbReference>
<dbReference type="PANTHER" id="PTHR42974">
    <property type="entry name" value="GLUTAMINE SYNTHETASE"/>
    <property type="match status" value="1"/>
</dbReference>
<proteinExistence type="inferred from homology"/>
<dbReference type="InterPro" id="IPR014746">
    <property type="entry name" value="Gln_synth/guanido_kin_cat_dom"/>
</dbReference>
<sequence>MNITKIFGSKVFDDAVMRARLPKSVYESLKRTRKEGTPLDENVAHVVAGAMKDWAVEMGATHYTHWFQPMTNITAGKHDAFLTPTDDGKVILEFSGKSLVKGEPDASSFPSGGLRATFEARGYTAWDPTSPAFVKDGTLYIPTAFCSYTGEALDTKTPLLHSMDVISDKAIEVLRLLGVNDVKRVIATVGAEQEYFLIDRSLYEKRLDLKLCGRTLFGARPPKGQELDDHYFGRIRLRVSKYMHDLDEELWSLGVTSKTKHNEVAPAQHELAPVFESANVACDHNQLIMETCKTVAKKNGLACLLHEKPFNYINGSGKHNNWSLSTDTGKNLLSPGKDPADNAVFLTFLCAVVEAVDEYGDLLRLAAASAGNDHRLGGFEAPPAIVSIFLGEQLTSLLQSIATGVNPDTVSRLILHTAAAALPDLPQDDSDRNRTSPFAFTGNKFEFRMVGSSQSIAYANIFLNTAVADVLSRYGQRLRNAADVSSEVRRIVHDVVAEHSRIIYNGNNYTEEWVERARKRGLPIMNTTCDAIPALISDKNITLFERHHVFSQAECFSRYDIMLDNYIHVLSIEAATMVEMARRTILPACIRYTAEMAKDAALIGEAGGIQAPVTDIVKELSGLIGKIKAGTSALEELNQNAGEDKSHYQTARYYCDIVVPAMQRLRECCDRAETIIASDAWPLPTYTDLIYRV</sequence>
<dbReference type="PROSITE" id="PS00181">
    <property type="entry name" value="GLNA_ATP"/>
    <property type="match status" value="1"/>
</dbReference>
<dbReference type="InterPro" id="IPR008146">
    <property type="entry name" value="Gln_synth_cat_dom"/>
</dbReference>
<evidence type="ECO:0000313" key="6">
    <source>
        <dbReference type="Proteomes" id="UP000660861"/>
    </source>
</evidence>
<dbReference type="PANTHER" id="PTHR42974:SF1">
    <property type="entry name" value="TYPE-3 GLUTAMINE SYNTHETASE"/>
    <property type="match status" value="1"/>
</dbReference>
<dbReference type="InterPro" id="IPR027303">
    <property type="entry name" value="Gln_synth_gly_rich_site"/>
</dbReference>
<reference evidence="5" key="1">
    <citation type="submission" date="2020-08" db="EMBL/GenBank/DDBJ databases">
        <title>Genome public.</title>
        <authorList>
            <person name="Liu C."/>
            <person name="Sun Q."/>
        </authorList>
    </citation>
    <scope>NUCLEOTIDE SEQUENCE</scope>
    <source>
        <strain evidence="5">NSJ-54</strain>
    </source>
</reference>
<dbReference type="InterPro" id="IPR040577">
    <property type="entry name" value="Gln-synt_C"/>
</dbReference>
<dbReference type="InterPro" id="IPR022147">
    <property type="entry name" value="GSIII_N"/>
</dbReference>
<comment type="similarity">
    <text evidence="1 2">Belongs to the glutamine synthetase family.</text>
</comment>
<dbReference type="RefSeq" id="WP_262397384.1">
    <property type="nucleotide sequence ID" value="NZ_JACRTC010000003.1"/>
</dbReference>
<feature type="domain" description="GS beta-grasp" evidence="3">
    <location>
        <begin position="61"/>
        <end position="150"/>
    </location>
</feature>
<dbReference type="SMART" id="SM01230">
    <property type="entry name" value="Gln-synt_C"/>
    <property type="match status" value="1"/>
</dbReference>
<dbReference type="InterPro" id="IPR052725">
    <property type="entry name" value="GS_Type-3"/>
</dbReference>
<evidence type="ECO:0000256" key="2">
    <source>
        <dbReference type="RuleBase" id="RU000384"/>
    </source>
</evidence>
<keyword evidence="6" id="KW-1185">Reference proteome</keyword>
<dbReference type="Proteomes" id="UP000660861">
    <property type="component" value="Unassembled WGS sequence"/>
</dbReference>
<name>A0A926IBH5_9FIRM</name>
<dbReference type="SUPFAM" id="SSF55931">
    <property type="entry name" value="Glutamine synthetase/guanido kinase"/>
    <property type="match status" value="1"/>
</dbReference>
<protein>
    <submittedName>
        <fullName evidence="5">Glutamine synthetase III</fullName>
    </submittedName>
</protein>
<gene>
    <name evidence="5" type="ORF">H8709_05535</name>
</gene>
<evidence type="ECO:0000313" key="5">
    <source>
        <dbReference type="EMBL" id="MBC8570288.1"/>
    </source>
</evidence>
<dbReference type="Gene3D" id="1.20.120.1560">
    <property type="match status" value="1"/>
</dbReference>
<accession>A0A926IBH5</accession>
<dbReference type="GO" id="GO:0006542">
    <property type="term" value="P:glutamine biosynthetic process"/>
    <property type="evidence" value="ECO:0007669"/>
    <property type="project" value="InterPro"/>
</dbReference>
<dbReference type="GO" id="GO:0004356">
    <property type="term" value="F:glutamine synthetase activity"/>
    <property type="evidence" value="ECO:0007669"/>
    <property type="project" value="InterPro"/>
</dbReference>
<dbReference type="Gene3D" id="3.30.590.10">
    <property type="entry name" value="Glutamine synthetase/guanido kinase, catalytic domain"/>
    <property type="match status" value="1"/>
</dbReference>
<evidence type="ECO:0000256" key="1">
    <source>
        <dbReference type="PROSITE-ProRule" id="PRU01330"/>
    </source>
</evidence>
<evidence type="ECO:0000259" key="4">
    <source>
        <dbReference type="PROSITE" id="PS51987"/>
    </source>
</evidence>
<evidence type="ECO:0000259" key="3">
    <source>
        <dbReference type="PROSITE" id="PS51986"/>
    </source>
</evidence>
<feature type="domain" description="GS catalytic" evidence="4">
    <location>
        <begin position="163"/>
        <end position="585"/>
    </location>
</feature>
<dbReference type="InterPro" id="IPR008147">
    <property type="entry name" value="Gln_synt_N"/>
</dbReference>
<dbReference type="AlphaFoldDB" id="A0A926IBH5"/>
<dbReference type="Pfam" id="PF12437">
    <property type="entry name" value="GSIII_N"/>
    <property type="match status" value="1"/>
</dbReference>
<dbReference type="EMBL" id="JACRTC010000003">
    <property type="protein sequence ID" value="MBC8570288.1"/>
    <property type="molecule type" value="Genomic_DNA"/>
</dbReference>
<dbReference type="Pfam" id="PF00120">
    <property type="entry name" value="Gln-synt_C"/>
    <property type="match status" value="1"/>
</dbReference>